<feature type="chain" id="PRO_5045142094" evidence="1">
    <location>
        <begin position="25"/>
        <end position="220"/>
    </location>
</feature>
<evidence type="ECO:0000256" key="1">
    <source>
        <dbReference type="SAM" id="SignalP"/>
    </source>
</evidence>
<proteinExistence type="predicted"/>
<evidence type="ECO:0000313" key="3">
    <source>
        <dbReference type="Proteomes" id="UP001596113"/>
    </source>
</evidence>
<accession>A0ABW0HSH2</accession>
<dbReference type="EMBL" id="JBHSMI010000023">
    <property type="protein sequence ID" value="MFC5403353.1"/>
    <property type="molecule type" value="Genomic_DNA"/>
</dbReference>
<reference evidence="3" key="1">
    <citation type="journal article" date="2019" name="Int. J. Syst. Evol. Microbiol.">
        <title>The Global Catalogue of Microorganisms (GCM) 10K type strain sequencing project: providing services to taxonomists for standard genome sequencing and annotation.</title>
        <authorList>
            <consortium name="The Broad Institute Genomics Platform"/>
            <consortium name="The Broad Institute Genome Sequencing Center for Infectious Disease"/>
            <person name="Wu L."/>
            <person name="Ma J."/>
        </authorList>
    </citation>
    <scope>NUCLEOTIDE SEQUENCE [LARGE SCALE GENOMIC DNA]</scope>
    <source>
        <strain evidence="3">CGMCC 1.18575</strain>
    </source>
</reference>
<gene>
    <name evidence="2" type="ORF">ACFPOF_11490</name>
</gene>
<sequence length="220" mass="24167">MRQRLLAAACLSAALLLNSSTAAAQSASPGSGQAMKQKSCISPAKIQLQNDLRKLWIDHVVWTRNYIVSAVAGADDQAKVLARLLQNQQDLGNAIKPFYGDATGNKFTDLLTQHILLAGKVVDAAIKGNQADVAANNKLWYQNADEVAKFLGGINPNWKEQELKDIWHKHLQLITTAMTTRLAKDWTGDIAAFDEGEQHMIHFADVMADGIAKQFPDKFK</sequence>
<dbReference type="RefSeq" id="WP_378132624.1">
    <property type="nucleotide sequence ID" value="NZ_JBHSMI010000023.1"/>
</dbReference>
<keyword evidence="1" id="KW-0732">Signal</keyword>
<feature type="signal peptide" evidence="1">
    <location>
        <begin position="1"/>
        <end position="24"/>
    </location>
</feature>
<evidence type="ECO:0000313" key="2">
    <source>
        <dbReference type="EMBL" id="MFC5403353.1"/>
    </source>
</evidence>
<dbReference type="Proteomes" id="UP001596113">
    <property type="component" value="Unassembled WGS sequence"/>
</dbReference>
<protein>
    <submittedName>
        <fullName evidence="2">Glycosyltransferase</fullName>
    </submittedName>
</protein>
<organism evidence="2 3">
    <name type="scientific">Cohnella soli</name>
    <dbReference type="NCBI Taxonomy" id="425005"/>
    <lineage>
        <taxon>Bacteria</taxon>
        <taxon>Bacillati</taxon>
        <taxon>Bacillota</taxon>
        <taxon>Bacilli</taxon>
        <taxon>Bacillales</taxon>
        <taxon>Paenibacillaceae</taxon>
        <taxon>Cohnella</taxon>
    </lineage>
</organism>
<comment type="caution">
    <text evidence="2">The sequence shown here is derived from an EMBL/GenBank/DDBJ whole genome shotgun (WGS) entry which is preliminary data.</text>
</comment>
<keyword evidence="3" id="KW-1185">Reference proteome</keyword>
<name>A0ABW0HSH2_9BACL</name>